<evidence type="ECO:0000256" key="1">
    <source>
        <dbReference type="SAM" id="Coils"/>
    </source>
</evidence>
<protein>
    <recommendedName>
        <fullName evidence="5">SWI5-dependent HO expression protein 3</fullName>
    </recommendedName>
</protein>
<gene>
    <name evidence="3" type="ORF">NADFUDRAFT_52288</name>
</gene>
<dbReference type="Proteomes" id="UP000095009">
    <property type="component" value="Unassembled WGS sequence"/>
</dbReference>
<dbReference type="AlphaFoldDB" id="A0A1E3PGX4"/>
<evidence type="ECO:0008006" key="5">
    <source>
        <dbReference type="Google" id="ProtNLM"/>
    </source>
</evidence>
<organism evidence="3 4">
    <name type="scientific">Nadsonia fulvescens var. elongata DSM 6958</name>
    <dbReference type="NCBI Taxonomy" id="857566"/>
    <lineage>
        <taxon>Eukaryota</taxon>
        <taxon>Fungi</taxon>
        <taxon>Dikarya</taxon>
        <taxon>Ascomycota</taxon>
        <taxon>Saccharomycotina</taxon>
        <taxon>Dipodascomycetes</taxon>
        <taxon>Dipodascales</taxon>
        <taxon>Dipodascales incertae sedis</taxon>
        <taxon>Nadsonia</taxon>
    </lineage>
</organism>
<feature type="region of interest" description="Disordered" evidence="2">
    <location>
        <begin position="1"/>
        <end position="42"/>
    </location>
</feature>
<feature type="compositionally biased region" description="Low complexity" evidence="2">
    <location>
        <begin position="15"/>
        <end position="26"/>
    </location>
</feature>
<keyword evidence="1" id="KW-0175">Coiled coil</keyword>
<evidence type="ECO:0000313" key="3">
    <source>
        <dbReference type="EMBL" id="ODQ64659.1"/>
    </source>
</evidence>
<evidence type="ECO:0000256" key="2">
    <source>
        <dbReference type="SAM" id="MobiDB-lite"/>
    </source>
</evidence>
<evidence type="ECO:0000313" key="4">
    <source>
        <dbReference type="Proteomes" id="UP000095009"/>
    </source>
</evidence>
<accession>A0A1E3PGX4</accession>
<feature type="coiled-coil region" evidence="1">
    <location>
        <begin position="120"/>
        <end position="223"/>
    </location>
</feature>
<proteinExistence type="predicted"/>
<reference evidence="3 4" key="1">
    <citation type="journal article" date="2016" name="Proc. Natl. Acad. Sci. U.S.A.">
        <title>Comparative genomics of biotechnologically important yeasts.</title>
        <authorList>
            <person name="Riley R."/>
            <person name="Haridas S."/>
            <person name="Wolfe K.H."/>
            <person name="Lopes M.R."/>
            <person name="Hittinger C.T."/>
            <person name="Goeker M."/>
            <person name="Salamov A.A."/>
            <person name="Wisecaver J.H."/>
            <person name="Long T.M."/>
            <person name="Calvey C.H."/>
            <person name="Aerts A.L."/>
            <person name="Barry K.W."/>
            <person name="Choi C."/>
            <person name="Clum A."/>
            <person name="Coughlan A.Y."/>
            <person name="Deshpande S."/>
            <person name="Douglass A.P."/>
            <person name="Hanson S.J."/>
            <person name="Klenk H.-P."/>
            <person name="LaButti K.M."/>
            <person name="Lapidus A."/>
            <person name="Lindquist E.A."/>
            <person name="Lipzen A.M."/>
            <person name="Meier-Kolthoff J.P."/>
            <person name="Ohm R.A."/>
            <person name="Otillar R.P."/>
            <person name="Pangilinan J.L."/>
            <person name="Peng Y."/>
            <person name="Rokas A."/>
            <person name="Rosa C.A."/>
            <person name="Scheuner C."/>
            <person name="Sibirny A.A."/>
            <person name="Slot J.C."/>
            <person name="Stielow J.B."/>
            <person name="Sun H."/>
            <person name="Kurtzman C.P."/>
            <person name="Blackwell M."/>
            <person name="Grigoriev I.V."/>
            <person name="Jeffries T.W."/>
        </authorList>
    </citation>
    <scope>NUCLEOTIDE SEQUENCE [LARGE SCALE GENOMIC DNA]</scope>
    <source>
        <strain evidence="3 4">DSM 6958</strain>
    </source>
</reference>
<dbReference type="EMBL" id="KV454411">
    <property type="protein sequence ID" value="ODQ64659.1"/>
    <property type="molecule type" value="Genomic_DNA"/>
</dbReference>
<dbReference type="SUPFAM" id="SSF57997">
    <property type="entry name" value="Tropomyosin"/>
    <property type="match status" value="1"/>
</dbReference>
<name>A0A1E3PGX4_9ASCO</name>
<keyword evidence="4" id="KW-1185">Reference proteome</keyword>
<sequence length="311" mass="35068">MTEVGNGIDTGPYTGPSAAASANGAPETKHSGLDSIPITKDHDKRLTDKKRLLELKNEILQKQKDLTELELLAKEISVNNIPSDELPSLRSGTSTSFSIGTIRQPAASSVSASNTSSKVISNLHNQIDMLTQSLQETQAKLKGEIQTKKAVNRKLEQVEEETSFTKNQLASLNKVMERREKALEAYEKMEIDYNILKEKIGTVQAIEERNGWLEMNYKTLESELIAYKNQQHAKMDELQQKFTRFMSQEIDHSKEFKASLLDNVEGLVLTIQELKTRVETHDTTMESVVKKCDEQLEDIRSTLKNIKKLNC</sequence>